<dbReference type="Pfam" id="PF17191">
    <property type="entry name" value="RecG_wedge"/>
    <property type="match status" value="1"/>
</dbReference>
<dbReference type="GO" id="GO:0003677">
    <property type="term" value="F:DNA binding"/>
    <property type="evidence" value="ECO:0007669"/>
    <property type="project" value="UniProtKB-KW"/>
</dbReference>
<dbReference type="PROSITE" id="PS51194">
    <property type="entry name" value="HELICASE_CTER"/>
    <property type="match status" value="1"/>
</dbReference>
<dbReference type="EC" id="5.6.2.4" evidence="13"/>
<dbReference type="InterPro" id="IPR012340">
    <property type="entry name" value="NA-bd_OB-fold"/>
</dbReference>
<comment type="similarity">
    <text evidence="1">Belongs to the helicase family. RecG subfamily.</text>
</comment>
<evidence type="ECO:0000256" key="3">
    <source>
        <dbReference type="ARBA" id="ARBA00022741"/>
    </source>
</evidence>
<dbReference type="GO" id="GO:0016787">
    <property type="term" value="F:hydrolase activity"/>
    <property type="evidence" value="ECO:0007669"/>
    <property type="project" value="UniProtKB-KW"/>
</dbReference>
<dbReference type="SUPFAM" id="SSF52540">
    <property type="entry name" value="P-loop containing nucleoside triphosphate hydrolases"/>
    <property type="match status" value="2"/>
</dbReference>
<protein>
    <recommendedName>
        <fullName evidence="2">ATP-dependent DNA helicase RecG</fullName>
        <ecNumber evidence="13">5.6.2.4</ecNumber>
    </recommendedName>
    <alternativeName>
        <fullName evidence="15">DNA branch migration protein RecG</fullName>
    </alternativeName>
    <alternativeName>
        <fullName evidence="16">Probable DNA 3'-5' helicase RecG</fullName>
    </alternativeName>
</protein>
<dbReference type="NCBIfam" id="TIGR00643">
    <property type="entry name" value="recG"/>
    <property type="match status" value="1"/>
</dbReference>
<dbReference type="PROSITE" id="PS51192">
    <property type="entry name" value="HELICASE_ATP_BIND_1"/>
    <property type="match status" value="1"/>
</dbReference>
<dbReference type="Pfam" id="PF00270">
    <property type="entry name" value="DEAD"/>
    <property type="match status" value="1"/>
</dbReference>
<dbReference type="SMART" id="SM00487">
    <property type="entry name" value="DEXDc"/>
    <property type="match status" value="1"/>
</dbReference>
<dbReference type="InterPro" id="IPR045562">
    <property type="entry name" value="RecG_dom3_C"/>
</dbReference>
<dbReference type="GO" id="GO:0006310">
    <property type="term" value="P:DNA recombination"/>
    <property type="evidence" value="ECO:0007669"/>
    <property type="project" value="UniProtKB-KW"/>
</dbReference>
<proteinExistence type="inferred from homology"/>
<keyword evidence="5" id="KW-0378">Hydrolase</keyword>
<comment type="catalytic activity">
    <reaction evidence="12">
        <text>Couples ATP hydrolysis with the unwinding of duplex DNA by translocating in the 3'-5' direction.</text>
        <dbReference type="EC" id="5.6.2.4"/>
    </reaction>
</comment>
<dbReference type="SUPFAM" id="SSF50249">
    <property type="entry name" value="Nucleic acid-binding proteins"/>
    <property type="match status" value="1"/>
</dbReference>
<evidence type="ECO:0000256" key="9">
    <source>
        <dbReference type="ARBA" id="ARBA00023172"/>
    </source>
</evidence>
<evidence type="ECO:0000256" key="7">
    <source>
        <dbReference type="ARBA" id="ARBA00022840"/>
    </source>
</evidence>
<comment type="caution">
    <text evidence="19">The sequence shown here is derived from an EMBL/GenBank/DDBJ whole genome shotgun (WGS) entry which is preliminary data.</text>
</comment>
<dbReference type="InterPro" id="IPR033454">
    <property type="entry name" value="RecG_wedge"/>
</dbReference>
<dbReference type="InterPro" id="IPR047112">
    <property type="entry name" value="RecG/Mfd"/>
</dbReference>
<dbReference type="InterPro" id="IPR014001">
    <property type="entry name" value="Helicase_ATP-bd"/>
</dbReference>
<comment type="catalytic activity">
    <reaction evidence="14">
        <text>ATP + H2O = ADP + phosphate + H(+)</text>
        <dbReference type="Rhea" id="RHEA:13065"/>
        <dbReference type="ChEBI" id="CHEBI:15377"/>
        <dbReference type="ChEBI" id="CHEBI:15378"/>
        <dbReference type="ChEBI" id="CHEBI:30616"/>
        <dbReference type="ChEBI" id="CHEBI:43474"/>
        <dbReference type="ChEBI" id="CHEBI:456216"/>
        <dbReference type="EC" id="5.6.2.4"/>
    </reaction>
</comment>
<feature type="domain" description="Helicase ATP-binding" evidence="17">
    <location>
        <begin position="272"/>
        <end position="433"/>
    </location>
</feature>
<evidence type="ECO:0000256" key="14">
    <source>
        <dbReference type="ARBA" id="ARBA00048988"/>
    </source>
</evidence>
<dbReference type="AlphaFoldDB" id="A0A0W8E7U8"/>
<dbReference type="Gene3D" id="2.40.50.140">
    <property type="entry name" value="Nucleic acid-binding proteins"/>
    <property type="match status" value="1"/>
</dbReference>
<keyword evidence="4" id="KW-0227">DNA damage</keyword>
<keyword evidence="8" id="KW-0238">DNA-binding</keyword>
<evidence type="ECO:0000259" key="17">
    <source>
        <dbReference type="PROSITE" id="PS51192"/>
    </source>
</evidence>
<dbReference type="GO" id="GO:0043138">
    <property type="term" value="F:3'-5' DNA helicase activity"/>
    <property type="evidence" value="ECO:0007669"/>
    <property type="project" value="UniProtKB-EC"/>
</dbReference>
<dbReference type="InterPro" id="IPR011545">
    <property type="entry name" value="DEAD/DEAH_box_helicase_dom"/>
</dbReference>
<feature type="domain" description="Helicase C-terminal" evidence="18">
    <location>
        <begin position="452"/>
        <end position="613"/>
    </location>
</feature>
<evidence type="ECO:0000256" key="2">
    <source>
        <dbReference type="ARBA" id="ARBA00017846"/>
    </source>
</evidence>
<evidence type="ECO:0000256" key="6">
    <source>
        <dbReference type="ARBA" id="ARBA00022806"/>
    </source>
</evidence>
<evidence type="ECO:0000256" key="1">
    <source>
        <dbReference type="ARBA" id="ARBA00007504"/>
    </source>
</evidence>
<dbReference type="SMART" id="SM00490">
    <property type="entry name" value="HELICc"/>
    <property type="match status" value="1"/>
</dbReference>
<dbReference type="Pfam" id="PF19833">
    <property type="entry name" value="RecG_dom3_C"/>
    <property type="match status" value="1"/>
</dbReference>
<evidence type="ECO:0000256" key="13">
    <source>
        <dbReference type="ARBA" id="ARBA00034808"/>
    </source>
</evidence>
<reference evidence="19" key="1">
    <citation type="journal article" date="2015" name="Proc. Natl. Acad. Sci. U.S.A.">
        <title>Networks of energetic and metabolic interactions define dynamics in microbial communities.</title>
        <authorList>
            <person name="Embree M."/>
            <person name="Liu J.K."/>
            <person name="Al-Bassam M.M."/>
            <person name="Zengler K."/>
        </authorList>
    </citation>
    <scope>NUCLEOTIDE SEQUENCE</scope>
</reference>
<dbReference type="PANTHER" id="PTHR47964:SF1">
    <property type="entry name" value="ATP-DEPENDENT DNA HELICASE HOMOLOG RECG, CHLOROPLASTIC"/>
    <property type="match status" value="1"/>
</dbReference>
<evidence type="ECO:0000256" key="11">
    <source>
        <dbReference type="ARBA" id="ARBA00023235"/>
    </source>
</evidence>
<dbReference type="GO" id="GO:0006281">
    <property type="term" value="P:DNA repair"/>
    <property type="evidence" value="ECO:0007669"/>
    <property type="project" value="UniProtKB-KW"/>
</dbReference>
<dbReference type="InterPro" id="IPR001650">
    <property type="entry name" value="Helicase_C-like"/>
</dbReference>
<dbReference type="GO" id="GO:0005524">
    <property type="term" value="F:ATP binding"/>
    <property type="evidence" value="ECO:0007669"/>
    <property type="project" value="UniProtKB-KW"/>
</dbReference>
<dbReference type="NCBIfam" id="NF008168">
    <property type="entry name" value="PRK10917.2-2"/>
    <property type="match status" value="1"/>
</dbReference>
<keyword evidence="3" id="KW-0547">Nucleotide-binding</keyword>
<evidence type="ECO:0000313" key="19">
    <source>
        <dbReference type="EMBL" id="KUG04518.1"/>
    </source>
</evidence>
<evidence type="ECO:0000256" key="5">
    <source>
        <dbReference type="ARBA" id="ARBA00022801"/>
    </source>
</evidence>
<accession>A0A0W8E7U8</accession>
<dbReference type="InterPro" id="IPR027417">
    <property type="entry name" value="P-loop_NTPase"/>
</dbReference>
<evidence type="ECO:0000256" key="4">
    <source>
        <dbReference type="ARBA" id="ARBA00022763"/>
    </source>
</evidence>
<dbReference type="Gene3D" id="3.40.50.300">
    <property type="entry name" value="P-loop containing nucleotide triphosphate hydrolases"/>
    <property type="match status" value="2"/>
</dbReference>
<keyword evidence="6 19" id="KW-0347">Helicase</keyword>
<sequence>MERLFQDIQYLKGIGPKRSQQFKRLGVENIFDLLWHVPRAYFNRGNPDKIKSLIHGGSAAVRGVVRGTHASRSRRGMNIFKAILQDDSGAVTAVWFNQPFLAGIITSGQEIFVSGKVKGSPGALELNVSEYEVLDESSQQIDVLPIYTLTEGLSQKALRAIMMNILSEYLPSYPDILSKEIKEEYDLCDIGFAFYNLHYPQDGKAYLRARRRLALEELLLFQCSLRLEQANLRSEGYVVHREKTDLVPEMRKKLPFELTPAQSRVVDEIYGDMGSPCRMNRLLQGDVGSGKTIVAALAMARAVGSGFQAAMMAPTEILAEQHYLSISALFAPHEVVVAHLTGSTPTGERRMILEALAAGEIDILVGTHALIQEEVSFWRLGLAVIDEQHRFGVKQRALLGLKGDMPDVLVMTATPIPRTLALTVYGDLSVSIIDEMPPGRKTVRTKFVRNSDGYRVYDFIRTHIHDHSAQAYIVCPLVEESENQDLIAAVTLYDELRNDVFSDIQVGLIHGRLKQAEKEYIMKRFKQGEVKVLVSTTVIEVGVDVPEATIMAVVHAERFGLSQLHQLRGRVGRGKKQSYCFLIGDPHTEDGYKRLKIMENTNDGFELAQHDLMIRGAGEFWGVKQHGLNQLKVANLVKDQKMMETSQRLVKKLNLLEYDYLERYINEKFKKNQHIAGN</sequence>
<evidence type="ECO:0000259" key="18">
    <source>
        <dbReference type="PROSITE" id="PS51194"/>
    </source>
</evidence>
<keyword evidence="10" id="KW-0234">DNA repair</keyword>
<keyword evidence="9" id="KW-0233">DNA recombination</keyword>
<dbReference type="PANTHER" id="PTHR47964">
    <property type="entry name" value="ATP-DEPENDENT DNA HELICASE HOMOLOG RECG, CHLOROPLASTIC"/>
    <property type="match status" value="1"/>
</dbReference>
<evidence type="ECO:0000256" key="8">
    <source>
        <dbReference type="ARBA" id="ARBA00023125"/>
    </source>
</evidence>
<evidence type="ECO:0000256" key="10">
    <source>
        <dbReference type="ARBA" id="ARBA00023204"/>
    </source>
</evidence>
<name>A0A0W8E7U8_9ZZZZ</name>
<dbReference type="InterPro" id="IPR004609">
    <property type="entry name" value="ATP-dep_DNA_helicase_RecG"/>
</dbReference>
<gene>
    <name evidence="19" type="ORF">ASZ90_018009</name>
</gene>
<evidence type="ECO:0000256" key="16">
    <source>
        <dbReference type="ARBA" id="ARBA00049819"/>
    </source>
</evidence>
<dbReference type="NCBIfam" id="NF008165">
    <property type="entry name" value="PRK10917.1-3"/>
    <property type="match status" value="1"/>
</dbReference>
<dbReference type="Pfam" id="PF00271">
    <property type="entry name" value="Helicase_C"/>
    <property type="match status" value="1"/>
</dbReference>
<keyword evidence="11" id="KW-0413">Isomerase</keyword>
<evidence type="ECO:0000256" key="12">
    <source>
        <dbReference type="ARBA" id="ARBA00034617"/>
    </source>
</evidence>
<dbReference type="CDD" id="cd04488">
    <property type="entry name" value="RecG_wedge_OBF"/>
    <property type="match status" value="1"/>
</dbReference>
<organism evidence="19">
    <name type="scientific">hydrocarbon metagenome</name>
    <dbReference type="NCBI Taxonomy" id="938273"/>
    <lineage>
        <taxon>unclassified sequences</taxon>
        <taxon>metagenomes</taxon>
        <taxon>ecological metagenomes</taxon>
    </lineage>
</organism>
<evidence type="ECO:0000256" key="15">
    <source>
        <dbReference type="ARBA" id="ARBA00049803"/>
    </source>
</evidence>
<dbReference type="EMBL" id="LNQE01001845">
    <property type="protein sequence ID" value="KUG04518.1"/>
    <property type="molecule type" value="Genomic_DNA"/>
</dbReference>
<keyword evidence="7" id="KW-0067">ATP-binding</keyword>
<dbReference type="CDD" id="cd17992">
    <property type="entry name" value="DEXHc_RecG"/>
    <property type="match status" value="1"/>
</dbReference>